<protein>
    <recommendedName>
        <fullName evidence="3">DinB family protein</fullName>
    </recommendedName>
</protein>
<dbReference type="Proteomes" id="UP000277671">
    <property type="component" value="Unassembled WGS sequence"/>
</dbReference>
<reference evidence="1 2" key="1">
    <citation type="submission" date="2018-10" db="EMBL/GenBank/DDBJ databases">
        <title>Sequencing the genomes of 1000 actinobacteria strains.</title>
        <authorList>
            <person name="Klenk H.-P."/>
        </authorList>
    </citation>
    <scope>NUCLEOTIDE SEQUENCE [LARGE SCALE GENOMIC DNA]</scope>
    <source>
        <strain evidence="1 2">DSM 45175</strain>
    </source>
</reference>
<name>A0A495JN96_9ACTN</name>
<evidence type="ECO:0008006" key="3">
    <source>
        <dbReference type="Google" id="ProtNLM"/>
    </source>
</evidence>
<evidence type="ECO:0000313" key="2">
    <source>
        <dbReference type="Proteomes" id="UP000277671"/>
    </source>
</evidence>
<keyword evidence="2" id="KW-1185">Reference proteome</keyword>
<dbReference type="AlphaFoldDB" id="A0A495JN96"/>
<comment type="caution">
    <text evidence="1">The sequence shown here is derived from an EMBL/GenBank/DDBJ whole genome shotgun (WGS) entry which is preliminary data.</text>
</comment>
<evidence type="ECO:0000313" key="1">
    <source>
        <dbReference type="EMBL" id="RKR90403.1"/>
    </source>
</evidence>
<proteinExistence type="predicted"/>
<organism evidence="1 2">
    <name type="scientific">Micromonospora pisi</name>
    <dbReference type="NCBI Taxonomy" id="589240"/>
    <lineage>
        <taxon>Bacteria</taxon>
        <taxon>Bacillati</taxon>
        <taxon>Actinomycetota</taxon>
        <taxon>Actinomycetes</taxon>
        <taxon>Micromonosporales</taxon>
        <taxon>Micromonosporaceae</taxon>
        <taxon>Micromonospora</taxon>
    </lineage>
</organism>
<gene>
    <name evidence="1" type="ORF">BDK92_4775</name>
</gene>
<dbReference type="OrthoDB" id="3696649at2"/>
<dbReference type="EMBL" id="RBKT01000001">
    <property type="protein sequence ID" value="RKR90403.1"/>
    <property type="molecule type" value="Genomic_DNA"/>
</dbReference>
<dbReference type="RefSeq" id="WP_121158677.1">
    <property type="nucleotide sequence ID" value="NZ_RBKT01000001.1"/>
</dbReference>
<accession>A0A495JN96</accession>
<sequence>METAELRRAYEELLREVTLGGFGPPDGDGLNAEQVLAHLVANDELLTDATEAVLVGSPYAYYELDTIHRPQLDDLVARYGGLDGLTDRLRVTSDQLCGLTEQVGDRVDALVQTRLREAPRLDIDEALPWGRVLDIHGRVHLPAHADDLCLLREPAGD</sequence>